<protein>
    <submittedName>
        <fullName evidence="3">ATPase</fullName>
    </submittedName>
</protein>
<dbReference type="EMBL" id="CP012670">
    <property type="protein sequence ID" value="AUX20475.1"/>
    <property type="molecule type" value="Genomic_DNA"/>
</dbReference>
<name>A0A4P2PUP5_SORCE</name>
<dbReference type="OrthoDB" id="127554at2"/>
<organism evidence="3 4">
    <name type="scientific">Sorangium cellulosum</name>
    <name type="common">Polyangium cellulosum</name>
    <dbReference type="NCBI Taxonomy" id="56"/>
    <lineage>
        <taxon>Bacteria</taxon>
        <taxon>Pseudomonadati</taxon>
        <taxon>Myxococcota</taxon>
        <taxon>Polyangia</taxon>
        <taxon>Polyangiales</taxon>
        <taxon>Polyangiaceae</taxon>
        <taxon>Sorangium</taxon>
    </lineage>
</organism>
<dbReference type="Gene3D" id="3.40.50.300">
    <property type="entry name" value="P-loop containing nucleotide triphosphate hydrolases"/>
    <property type="match status" value="2"/>
</dbReference>
<evidence type="ECO:0000313" key="3">
    <source>
        <dbReference type="EMBL" id="AUX20475.1"/>
    </source>
</evidence>
<dbReference type="PANTHER" id="PTHR40396">
    <property type="entry name" value="ATPASE-LIKE PROTEIN"/>
    <property type="match status" value="1"/>
</dbReference>
<dbReference type="GO" id="GO:0005524">
    <property type="term" value="F:ATP binding"/>
    <property type="evidence" value="ECO:0007669"/>
    <property type="project" value="InterPro"/>
</dbReference>
<dbReference type="AlphaFoldDB" id="A0A4P2PUP5"/>
<feature type="domain" description="Endonuclease GajA/Old nuclease/RecF-like AAA" evidence="1">
    <location>
        <begin position="1"/>
        <end position="44"/>
    </location>
</feature>
<dbReference type="InterPro" id="IPR014555">
    <property type="entry name" value="RecF-like"/>
</dbReference>
<evidence type="ECO:0000313" key="4">
    <source>
        <dbReference type="Proteomes" id="UP000295781"/>
    </source>
</evidence>
<dbReference type="PANTHER" id="PTHR40396:SF1">
    <property type="entry name" value="ATPASE AAA-TYPE CORE DOMAIN-CONTAINING PROTEIN"/>
    <property type="match status" value="1"/>
</dbReference>
<dbReference type="SUPFAM" id="SSF52540">
    <property type="entry name" value="P-loop containing nucleoside triphosphate hydrolases"/>
    <property type="match status" value="1"/>
</dbReference>
<dbReference type="Pfam" id="PF13175">
    <property type="entry name" value="AAA_15"/>
    <property type="match status" value="1"/>
</dbReference>
<accession>A0A4P2PUP5</accession>
<feature type="domain" description="ATPase AAA-type core" evidence="2">
    <location>
        <begin position="267"/>
        <end position="358"/>
    </location>
</feature>
<dbReference type="RefSeq" id="WP_129345673.1">
    <property type="nucleotide sequence ID" value="NZ_CP012670.1"/>
</dbReference>
<dbReference type="GO" id="GO:0016887">
    <property type="term" value="F:ATP hydrolysis activity"/>
    <property type="evidence" value="ECO:0007669"/>
    <property type="project" value="InterPro"/>
</dbReference>
<evidence type="ECO:0000259" key="2">
    <source>
        <dbReference type="Pfam" id="PF13304"/>
    </source>
</evidence>
<proteinExistence type="predicted"/>
<reference evidence="3 4" key="1">
    <citation type="submission" date="2015-09" db="EMBL/GenBank/DDBJ databases">
        <title>Sorangium comparison.</title>
        <authorList>
            <person name="Zaburannyi N."/>
            <person name="Bunk B."/>
            <person name="Overmann J."/>
            <person name="Mueller R."/>
        </authorList>
    </citation>
    <scope>NUCLEOTIDE SEQUENCE [LARGE SCALE GENOMIC DNA]</scope>
    <source>
        <strain evidence="3 4">So ceGT47</strain>
    </source>
</reference>
<sequence length="426" mass="46826">MLTSITLENFKSFRKATIPLGPFTVLVGTNASGKSNLRDAFRFLHGVGRGYSLAEILGEKYGEGGELQWKGLRGGMREVVFGGGPQLSIETRLRPIGPSRLPARILRYQIAVAIESARTGPRVARESVYSGTKMFFDSHPSADPPRQRDEEHLVVRLGRGGNYRRMGPALPVLSSSPAIGQVAKKAGDQPVVQKYAGNALRTLRSMRFLDLSPDAARLPSLPGRQVLGDRGENLSSVLQSICQDPARMSTLLEWVRALTPLDVVDFEFPQDFAGRILVHLVEQGGRKISAHSASDGTLRFLAILAALLDTDSAHFYFFEEIENGIHPTRLHLLVQLIEQQCHTKNVQVIATTHSPQLLGFLSPESRESALLLYRLRGADESSVRKVVDLPDLNHVLETQDLGRLHASGWLEDMVELMADDAGEAAQ</sequence>
<dbReference type="InterPro" id="IPR041685">
    <property type="entry name" value="AAA_GajA/Old/RecF-like"/>
</dbReference>
<dbReference type="Pfam" id="PF13304">
    <property type="entry name" value="AAA_21"/>
    <property type="match status" value="1"/>
</dbReference>
<dbReference type="PIRSF" id="PIRSF029347">
    <property type="entry name" value="RecF"/>
    <property type="match status" value="1"/>
</dbReference>
<dbReference type="InterPro" id="IPR027417">
    <property type="entry name" value="P-loop_NTPase"/>
</dbReference>
<dbReference type="Proteomes" id="UP000295781">
    <property type="component" value="Chromosome"/>
</dbReference>
<gene>
    <name evidence="3" type="ORF">SOCEGT47_009460</name>
</gene>
<evidence type="ECO:0000259" key="1">
    <source>
        <dbReference type="Pfam" id="PF13175"/>
    </source>
</evidence>
<dbReference type="InterPro" id="IPR003959">
    <property type="entry name" value="ATPase_AAA_core"/>
</dbReference>